<evidence type="ECO:0000313" key="1">
    <source>
        <dbReference type="EMBL" id="GII30477.1"/>
    </source>
</evidence>
<sequence>MEPRPLEVAATASPRAMTATGRDVSIVVMDLSARRRTPLLANHSVATIAMTLERDGTLYAFCGTGCRHVFAEESQREMAR</sequence>
<reference evidence="1 2" key="1">
    <citation type="submission" date="2021-01" db="EMBL/GenBank/DDBJ databases">
        <title>Whole genome shotgun sequence of Planotetraspora mira NBRC 15435.</title>
        <authorList>
            <person name="Komaki H."/>
            <person name="Tamura T."/>
        </authorList>
    </citation>
    <scope>NUCLEOTIDE SEQUENCE [LARGE SCALE GENOMIC DNA]</scope>
    <source>
        <strain evidence="1 2">NBRC 15435</strain>
    </source>
</reference>
<keyword evidence="2" id="KW-1185">Reference proteome</keyword>
<evidence type="ECO:0008006" key="3">
    <source>
        <dbReference type="Google" id="ProtNLM"/>
    </source>
</evidence>
<accession>A0A8J3TSD8</accession>
<dbReference type="Proteomes" id="UP000650628">
    <property type="component" value="Unassembled WGS sequence"/>
</dbReference>
<dbReference type="AlphaFoldDB" id="A0A8J3TSD8"/>
<dbReference type="EMBL" id="BOOO01000019">
    <property type="protein sequence ID" value="GII30477.1"/>
    <property type="molecule type" value="Genomic_DNA"/>
</dbReference>
<evidence type="ECO:0000313" key="2">
    <source>
        <dbReference type="Proteomes" id="UP000650628"/>
    </source>
</evidence>
<dbReference type="RefSeq" id="WP_203954434.1">
    <property type="nucleotide sequence ID" value="NZ_BOOO01000019.1"/>
</dbReference>
<gene>
    <name evidence="1" type="ORF">Pmi06nite_39190</name>
</gene>
<comment type="caution">
    <text evidence="1">The sequence shown here is derived from an EMBL/GenBank/DDBJ whole genome shotgun (WGS) entry which is preliminary data.</text>
</comment>
<organism evidence="1 2">
    <name type="scientific">Planotetraspora mira</name>
    <dbReference type="NCBI Taxonomy" id="58121"/>
    <lineage>
        <taxon>Bacteria</taxon>
        <taxon>Bacillati</taxon>
        <taxon>Actinomycetota</taxon>
        <taxon>Actinomycetes</taxon>
        <taxon>Streptosporangiales</taxon>
        <taxon>Streptosporangiaceae</taxon>
        <taxon>Planotetraspora</taxon>
    </lineage>
</organism>
<protein>
    <recommendedName>
        <fullName evidence="3">YHS domain-containing protein</fullName>
    </recommendedName>
</protein>
<proteinExistence type="predicted"/>
<name>A0A8J3TSD8_9ACTN</name>